<organism evidence="2 3">
    <name type="scientific">Chitinophaga costaii</name>
    <dbReference type="NCBI Taxonomy" id="1335309"/>
    <lineage>
        <taxon>Bacteria</taxon>
        <taxon>Pseudomonadati</taxon>
        <taxon>Bacteroidota</taxon>
        <taxon>Chitinophagia</taxon>
        <taxon>Chitinophagales</taxon>
        <taxon>Chitinophagaceae</taxon>
        <taxon>Chitinophaga</taxon>
    </lineage>
</organism>
<keyword evidence="1" id="KW-0732">Signal</keyword>
<name>A0A1C4EFU2_9BACT</name>
<gene>
    <name evidence="2" type="ORF">GA0116948_10876</name>
</gene>
<keyword evidence="3" id="KW-1185">Reference proteome</keyword>
<dbReference type="AlphaFoldDB" id="A0A1C4EFU2"/>
<reference evidence="2 3" key="1">
    <citation type="submission" date="2016-08" db="EMBL/GenBank/DDBJ databases">
        <authorList>
            <person name="Seilhamer J.J."/>
        </authorList>
    </citation>
    <scope>NUCLEOTIDE SEQUENCE [LARGE SCALE GENOMIC DNA]</scope>
    <source>
        <strain evidence="2 3">A37T2</strain>
    </source>
</reference>
<dbReference type="STRING" id="1335309.GA0116948_10876"/>
<proteinExistence type="predicted"/>
<dbReference type="EMBL" id="FMAR01000008">
    <property type="protein sequence ID" value="SCC42401.1"/>
    <property type="molecule type" value="Genomic_DNA"/>
</dbReference>
<dbReference type="InterPro" id="IPR003787">
    <property type="entry name" value="Sulphur_relay_DsrE/F-like"/>
</dbReference>
<feature type="signal peptide" evidence="1">
    <location>
        <begin position="1"/>
        <end position="20"/>
    </location>
</feature>
<dbReference type="RefSeq" id="WP_089712672.1">
    <property type="nucleotide sequence ID" value="NZ_FMAR01000008.1"/>
</dbReference>
<dbReference type="Pfam" id="PF02635">
    <property type="entry name" value="DsrE"/>
    <property type="match status" value="1"/>
</dbReference>
<evidence type="ECO:0000313" key="2">
    <source>
        <dbReference type="EMBL" id="SCC42401.1"/>
    </source>
</evidence>
<dbReference type="PANTHER" id="PTHR37691">
    <property type="entry name" value="BLR3518 PROTEIN"/>
    <property type="match status" value="1"/>
</dbReference>
<accession>A0A1C4EFU2</accession>
<evidence type="ECO:0000313" key="3">
    <source>
        <dbReference type="Proteomes" id="UP000242818"/>
    </source>
</evidence>
<evidence type="ECO:0000256" key="1">
    <source>
        <dbReference type="SAM" id="SignalP"/>
    </source>
</evidence>
<dbReference type="InterPro" id="IPR027396">
    <property type="entry name" value="DsrEFH-like"/>
</dbReference>
<feature type="chain" id="PRO_5008691118" evidence="1">
    <location>
        <begin position="21"/>
        <end position="155"/>
    </location>
</feature>
<dbReference type="Proteomes" id="UP000242818">
    <property type="component" value="Unassembled WGS sequence"/>
</dbReference>
<protein>
    <submittedName>
        <fullName evidence="2">Uncharacterized protein</fullName>
    </submittedName>
</protein>
<dbReference type="PANTHER" id="PTHR37691:SF1">
    <property type="entry name" value="BLR3518 PROTEIN"/>
    <property type="match status" value="1"/>
</dbReference>
<dbReference type="OrthoDB" id="678766at2"/>
<dbReference type="SUPFAM" id="SSF75169">
    <property type="entry name" value="DsrEFH-like"/>
    <property type="match status" value="1"/>
</dbReference>
<dbReference type="Gene3D" id="3.40.1260.10">
    <property type="entry name" value="DsrEFH-like"/>
    <property type="match status" value="1"/>
</dbReference>
<sequence>MKKTAMQVVCLLLLTTTAYAQADTSKLSANKAFAGAQAKQLHYNAIYQLDNNDPKIVIKAFRNITNALNDPRLQGKVTIELVTFAAGTDVVLKGSAYENDLKELIEKGVIVAQCANSIRERKVSPDQLYDFIPLVPSGNGELILRQAEHWAVVKP</sequence>